<protein>
    <recommendedName>
        <fullName evidence="3">LysM domain-containing protein</fullName>
    </recommendedName>
</protein>
<feature type="region of interest" description="Disordered" evidence="1">
    <location>
        <begin position="157"/>
        <end position="194"/>
    </location>
</feature>
<sequence>MRDEQGRTRRPSRGAGSVGAVLLLAAAGLLGVTALGAGRLAVWGWPLRGGGGPGDPGDALLALVWAAVGLVAGYLALAVVVCLAAAAPGAVGRAGRRAAERATPALLRRLASATLGGALLAGGLAPVAALAAGGTTGAGASPAAVAGPAAWSARVAGSGLSPDLTPSSTTTPPPPTAPTAPPASPTAPTATRATTPSLGALAPAAPRVLVGAGPHAEVVVAPGDSLWRIAAAHLPAGADPVHVARATSDWYATNRAVVGPDPDHIEPGQVLRAPDQAGGR</sequence>
<dbReference type="Pfam" id="PF01476">
    <property type="entry name" value="LysM"/>
    <property type="match status" value="1"/>
</dbReference>
<keyword evidence="2" id="KW-1133">Transmembrane helix</keyword>
<accession>A0A542E2K0</accession>
<evidence type="ECO:0000313" key="5">
    <source>
        <dbReference type="Proteomes" id="UP000317893"/>
    </source>
</evidence>
<gene>
    <name evidence="4" type="ORF">FB458_2675</name>
</gene>
<evidence type="ECO:0000259" key="3">
    <source>
        <dbReference type="Pfam" id="PF01476"/>
    </source>
</evidence>
<keyword evidence="2" id="KW-0472">Membrane</keyword>
<dbReference type="RefSeq" id="WP_141848909.1">
    <property type="nucleotide sequence ID" value="NZ_BAAAPR010000009.1"/>
</dbReference>
<keyword evidence="2" id="KW-0812">Transmembrane</keyword>
<feature type="region of interest" description="Disordered" evidence="1">
    <location>
        <begin position="259"/>
        <end position="280"/>
    </location>
</feature>
<comment type="caution">
    <text evidence="4">The sequence shown here is derived from an EMBL/GenBank/DDBJ whole genome shotgun (WGS) entry which is preliminary data.</text>
</comment>
<reference evidence="4 5" key="1">
    <citation type="submission" date="2019-06" db="EMBL/GenBank/DDBJ databases">
        <title>Sequencing the genomes of 1000 actinobacteria strains.</title>
        <authorList>
            <person name="Klenk H.-P."/>
        </authorList>
    </citation>
    <scope>NUCLEOTIDE SEQUENCE [LARGE SCALE GENOMIC DNA]</scope>
    <source>
        <strain evidence="4 5">DSM 18607</strain>
    </source>
</reference>
<dbReference type="AlphaFoldDB" id="A0A542E2K0"/>
<dbReference type="Proteomes" id="UP000317893">
    <property type="component" value="Unassembled WGS sequence"/>
</dbReference>
<evidence type="ECO:0000256" key="2">
    <source>
        <dbReference type="SAM" id="Phobius"/>
    </source>
</evidence>
<dbReference type="CDD" id="cd00118">
    <property type="entry name" value="LysM"/>
    <property type="match status" value="1"/>
</dbReference>
<proteinExistence type="predicted"/>
<feature type="compositionally biased region" description="Pro residues" evidence="1">
    <location>
        <begin position="171"/>
        <end position="185"/>
    </location>
</feature>
<dbReference type="OrthoDB" id="3210682at2"/>
<feature type="domain" description="LysM" evidence="3">
    <location>
        <begin position="219"/>
        <end position="233"/>
    </location>
</feature>
<dbReference type="Gene3D" id="3.10.350.10">
    <property type="entry name" value="LysM domain"/>
    <property type="match status" value="1"/>
</dbReference>
<evidence type="ECO:0000256" key="1">
    <source>
        <dbReference type="SAM" id="MobiDB-lite"/>
    </source>
</evidence>
<evidence type="ECO:0000313" key="4">
    <source>
        <dbReference type="EMBL" id="TQJ09563.1"/>
    </source>
</evidence>
<dbReference type="InterPro" id="IPR018392">
    <property type="entry name" value="LysM"/>
</dbReference>
<keyword evidence="5" id="KW-1185">Reference proteome</keyword>
<dbReference type="InterPro" id="IPR036779">
    <property type="entry name" value="LysM_dom_sf"/>
</dbReference>
<feature type="transmembrane region" description="Helical" evidence="2">
    <location>
        <begin position="21"/>
        <end position="42"/>
    </location>
</feature>
<feature type="transmembrane region" description="Helical" evidence="2">
    <location>
        <begin position="62"/>
        <end position="87"/>
    </location>
</feature>
<organism evidence="4 5">
    <name type="scientific">Lapillicoccus jejuensis</name>
    <dbReference type="NCBI Taxonomy" id="402171"/>
    <lineage>
        <taxon>Bacteria</taxon>
        <taxon>Bacillati</taxon>
        <taxon>Actinomycetota</taxon>
        <taxon>Actinomycetes</taxon>
        <taxon>Micrococcales</taxon>
        <taxon>Intrasporangiaceae</taxon>
        <taxon>Lapillicoccus</taxon>
    </lineage>
</organism>
<name>A0A542E2K0_9MICO</name>
<dbReference type="EMBL" id="VFMN01000001">
    <property type="protein sequence ID" value="TQJ09563.1"/>
    <property type="molecule type" value="Genomic_DNA"/>
</dbReference>